<dbReference type="EMBL" id="FUYC01000003">
    <property type="protein sequence ID" value="SKA77848.1"/>
    <property type="molecule type" value="Genomic_DNA"/>
</dbReference>
<keyword evidence="3 9" id="KW-0813">Transport</keyword>
<dbReference type="GO" id="GO:0022857">
    <property type="term" value="F:transmembrane transporter activity"/>
    <property type="evidence" value="ECO:0007669"/>
    <property type="project" value="InterPro"/>
</dbReference>
<reference evidence="11 12" key="1">
    <citation type="submission" date="2017-02" db="EMBL/GenBank/DDBJ databases">
        <authorList>
            <person name="Peterson S.W."/>
        </authorList>
    </citation>
    <scope>NUCLEOTIDE SEQUENCE [LARGE SCALE GENOMIC DNA]</scope>
    <source>
        <strain evidence="11 12">DSM 16080</strain>
    </source>
</reference>
<evidence type="ECO:0000256" key="4">
    <source>
        <dbReference type="ARBA" id="ARBA00022475"/>
    </source>
</evidence>
<keyword evidence="5 9" id="KW-0812">Transmembrane</keyword>
<evidence type="ECO:0000256" key="8">
    <source>
        <dbReference type="ARBA" id="ARBA00023136"/>
    </source>
</evidence>
<dbReference type="InterPro" id="IPR035906">
    <property type="entry name" value="MetI-like_sf"/>
</dbReference>
<evidence type="ECO:0000256" key="6">
    <source>
        <dbReference type="ARBA" id="ARBA00022970"/>
    </source>
</evidence>
<dbReference type="PROSITE" id="PS50928">
    <property type="entry name" value="ABC_TM1"/>
    <property type="match status" value="2"/>
</dbReference>
<evidence type="ECO:0000313" key="11">
    <source>
        <dbReference type="EMBL" id="SKA77848.1"/>
    </source>
</evidence>
<feature type="domain" description="ABC transmembrane type-1" evidence="10">
    <location>
        <begin position="61"/>
        <end position="268"/>
    </location>
</feature>
<feature type="transmembrane region" description="Helical" evidence="9">
    <location>
        <begin position="12"/>
        <end position="29"/>
    </location>
</feature>
<evidence type="ECO:0000256" key="5">
    <source>
        <dbReference type="ARBA" id="ARBA00022692"/>
    </source>
</evidence>
<evidence type="ECO:0000256" key="1">
    <source>
        <dbReference type="ARBA" id="ARBA00004429"/>
    </source>
</evidence>
<keyword evidence="8 9" id="KW-0472">Membrane</keyword>
<dbReference type="InterPro" id="IPR043429">
    <property type="entry name" value="ArtM/GltK/GlnP/TcyL/YhdX-like"/>
</dbReference>
<comment type="subcellular location">
    <subcellularLocation>
        <location evidence="1">Cell inner membrane</location>
        <topology evidence="1">Multi-pass membrane protein</topology>
    </subcellularLocation>
    <subcellularLocation>
        <location evidence="9">Cell membrane</location>
        <topology evidence="9">Multi-pass membrane protein</topology>
    </subcellularLocation>
</comment>
<dbReference type="InterPro" id="IPR000515">
    <property type="entry name" value="MetI-like"/>
</dbReference>
<dbReference type="PANTHER" id="PTHR30614:SF37">
    <property type="entry name" value="AMINO-ACID ABC TRANSPORTER PERMEASE PROTEIN YHDX-RELATED"/>
    <property type="match status" value="1"/>
</dbReference>
<evidence type="ECO:0000256" key="7">
    <source>
        <dbReference type="ARBA" id="ARBA00022989"/>
    </source>
</evidence>
<proteinExistence type="inferred from homology"/>
<dbReference type="Proteomes" id="UP000190027">
    <property type="component" value="Unassembled WGS sequence"/>
</dbReference>
<evidence type="ECO:0000256" key="2">
    <source>
        <dbReference type="ARBA" id="ARBA00010072"/>
    </source>
</evidence>
<feature type="domain" description="ABC transmembrane type-1" evidence="10">
    <location>
        <begin position="401"/>
        <end position="592"/>
    </location>
</feature>
<keyword evidence="6" id="KW-0029">Amino-acid transport</keyword>
<feature type="transmembrane region" description="Helical" evidence="9">
    <location>
        <begin position="443"/>
        <end position="462"/>
    </location>
</feature>
<dbReference type="RefSeq" id="WP_078716627.1">
    <property type="nucleotide sequence ID" value="NZ_FUYC01000003.1"/>
</dbReference>
<dbReference type="PANTHER" id="PTHR30614">
    <property type="entry name" value="MEMBRANE COMPONENT OF AMINO ACID ABC TRANSPORTER"/>
    <property type="match status" value="1"/>
</dbReference>
<evidence type="ECO:0000313" key="12">
    <source>
        <dbReference type="Proteomes" id="UP000190027"/>
    </source>
</evidence>
<protein>
    <submittedName>
        <fullName evidence="11">Amino acid ABC transporter membrane protein 1, PAAT family /amino acid ABC transporter membrane protein 2, PAAT family</fullName>
    </submittedName>
</protein>
<dbReference type="PROSITE" id="PS51257">
    <property type="entry name" value="PROKAR_LIPOPROTEIN"/>
    <property type="match status" value="1"/>
</dbReference>
<dbReference type="GO" id="GO:0043190">
    <property type="term" value="C:ATP-binding cassette (ABC) transporter complex"/>
    <property type="evidence" value="ECO:0007669"/>
    <property type="project" value="InterPro"/>
</dbReference>
<gene>
    <name evidence="11" type="ORF">SAMN02745704_01052</name>
</gene>
<feature type="transmembrane region" description="Helical" evidence="9">
    <location>
        <begin position="339"/>
        <end position="359"/>
    </location>
</feature>
<dbReference type="Gene3D" id="1.10.3720.10">
    <property type="entry name" value="MetI-like"/>
    <property type="match status" value="2"/>
</dbReference>
<comment type="similarity">
    <text evidence="2">Belongs to the binding-protein-dependent transport system permease family. HisMQ subfamily.</text>
</comment>
<dbReference type="OrthoDB" id="9809799at2"/>
<feature type="transmembrane region" description="Helical" evidence="9">
    <location>
        <begin position="468"/>
        <end position="488"/>
    </location>
</feature>
<dbReference type="NCBIfam" id="TIGR01726">
    <property type="entry name" value="HEQRo_perm_3TM"/>
    <property type="match status" value="2"/>
</dbReference>
<dbReference type="AlphaFoldDB" id="A0A1T4WLU6"/>
<dbReference type="CDD" id="cd06261">
    <property type="entry name" value="TM_PBP2"/>
    <property type="match status" value="2"/>
</dbReference>
<evidence type="ECO:0000256" key="3">
    <source>
        <dbReference type="ARBA" id="ARBA00022448"/>
    </source>
</evidence>
<evidence type="ECO:0000259" key="10">
    <source>
        <dbReference type="PROSITE" id="PS50928"/>
    </source>
</evidence>
<keyword evidence="7 9" id="KW-1133">Transmembrane helix</keyword>
<dbReference type="InterPro" id="IPR010065">
    <property type="entry name" value="AA_ABC_transptr_permease_3TM"/>
</dbReference>
<organism evidence="11 12">
    <name type="scientific">Paucidesulfovibrio gracilis DSM 16080</name>
    <dbReference type="NCBI Taxonomy" id="1121449"/>
    <lineage>
        <taxon>Bacteria</taxon>
        <taxon>Pseudomonadati</taxon>
        <taxon>Thermodesulfobacteriota</taxon>
        <taxon>Desulfovibrionia</taxon>
        <taxon>Desulfovibrionales</taxon>
        <taxon>Desulfovibrionaceae</taxon>
        <taxon>Paucidesulfovibrio</taxon>
    </lineage>
</organism>
<feature type="transmembrane region" description="Helical" evidence="9">
    <location>
        <begin position="393"/>
        <end position="422"/>
    </location>
</feature>
<accession>A0A1T4WLU6</accession>
<dbReference type="GO" id="GO:0006865">
    <property type="term" value="P:amino acid transport"/>
    <property type="evidence" value="ECO:0007669"/>
    <property type="project" value="UniProtKB-KW"/>
</dbReference>
<feature type="transmembrane region" description="Helical" evidence="9">
    <location>
        <begin position="57"/>
        <end position="81"/>
    </location>
</feature>
<feature type="transmembrane region" description="Helical" evidence="9">
    <location>
        <begin position="93"/>
        <end position="118"/>
    </location>
</feature>
<sequence>MIKFWLEKTWVQYLLLFGIVGCILFYWIYAFKSPYEFQWSVLFEHNTTYDKHFGLELLHGLLTTITISLISAAIALLLGVFFGLARLSEFKPLYWLATAYVEFFRNTPLLIQLFFWYYAFPQLLPDGIRDWVYFDIDMTWFGMKIAFEFWCATVGLAVYTGSYMAEVIRAGLQSIPKGLLEAAYSSGLSYMQVLMKIILPIAFRNIIPPLGSEFLNNLKNSSLAMVVGVAELTWTSQDVEALTFKGFEAACAASVLYLLTCLFTSGVMNSINRRLQVSNGTPRSGLMDRCLDCCLAPVEKGYRNVSRTLRRAERKRKLKRRARAEVGVVPLWQVYLEKIWVIFVAILKIAFVLILLFLVGKTLIALWGYDWSGIKENLHVLTLFRFPAPASEAIYWGLGGLVLTLIMSIIVLAVSFPIGLLVGLGRSSRNQLFRIPCTAYIELIRGNPLIMVIFWSYFFIGVVRGGNYLDAITSATIAMTVFNAAYIAEIVRAGIQNLPSGQFEAAYSTGLGYWQTMRKIVLPQSLKQMLPAIVGQSVAMIKDTSLAYIIGATELTLAGQIIINRRTDLIFEIYTVIALLYFLMCYSLSLWARRLEHRLSPEQVRLEM</sequence>
<evidence type="ECO:0000256" key="9">
    <source>
        <dbReference type="RuleBase" id="RU363032"/>
    </source>
</evidence>
<feature type="transmembrane region" description="Helical" evidence="9">
    <location>
        <begin position="138"/>
        <end position="159"/>
    </location>
</feature>
<dbReference type="Pfam" id="PF00528">
    <property type="entry name" value="BPD_transp_1"/>
    <property type="match status" value="2"/>
</dbReference>
<dbReference type="STRING" id="1121449.SAMN02745704_01052"/>
<keyword evidence="12" id="KW-1185">Reference proteome</keyword>
<name>A0A1T4WLU6_9BACT</name>
<keyword evidence="4" id="KW-1003">Cell membrane</keyword>
<dbReference type="SUPFAM" id="SSF161098">
    <property type="entry name" value="MetI-like"/>
    <property type="match status" value="2"/>
</dbReference>
<feature type="transmembrane region" description="Helical" evidence="9">
    <location>
        <begin position="569"/>
        <end position="591"/>
    </location>
</feature>